<dbReference type="SUPFAM" id="SSF160472">
    <property type="entry name" value="NMB0513-like"/>
    <property type="match status" value="1"/>
</dbReference>
<dbReference type="PATRIC" id="fig|1261658.3.peg.455"/>
<accession>A0A179CZR2</accession>
<name>A0A179CZR2_BIBTR</name>
<organism evidence="1 2">
    <name type="scientific">Bibersteinia trehalosi Y31</name>
    <dbReference type="NCBI Taxonomy" id="1261658"/>
    <lineage>
        <taxon>Bacteria</taxon>
        <taxon>Pseudomonadati</taxon>
        <taxon>Pseudomonadota</taxon>
        <taxon>Gammaproteobacteria</taxon>
        <taxon>Pasteurellales</taxon>
        <taxon>Pasteurellaceae</taxon>
        <taxon>Bibersteinia</taxon>
    </lineage>
</organism>
<dbReference type="Gene3D" id="1.10.3510.10">
    <property type="entry name" value="NMB0513-like"/>
    <property type="match status" value="1"/>
</dbReference>
<dbReference type="RefSeq" id="WP_025267162.1">
    <property type="nucleotide sequence ID" value="NZ_JACI01000001.1"/>
</dbReference>
<sequence length="117" mass="13501">MNKEIKEQILEYSRGLVLGALFLEFQRYFGSIYENPNVKEKFFSFLVELISDGELKLASGGKFLEGTPEEQADVLKNAWPTEYDPEVAEKDIDSLWWIIKAPAGAVWIYPDGYEEWT</sequence>
<protein>
    <recommendedName>
        <fullName evidence="3">DUF596 domain-containing protein</fullName>
    </recommendedName>
</protein>
<gene>
    <name evidence="1" type="ORF">F480_02255</name>
</gene>
<dbReference type="EMBL" id="JACI01000001">
    <property type="protein sequence ID" value="OAQ15383.1"/>
    <property type="molecule type" value="Genomic_DNA"/>
</dbReference>
<dbReference type="Proteomes" id="UP000078358">
    <property type="component" value="Unassembled WGS sequence"/>
</dbReference>
<dbReference type="InterPro" id="IPR023138">
    <property type="entry name" value="NMB0513-like_sf"/>
</dbReference>
<evidence type="ECO:0008006" key="3">
    <source>
        <dbReference type="Google" id="ProtNLM"/>
    </source>
</evidence>
<evidence type="ECO:0000313" key="2">
    <source>
        <dbReference type="Proteomes" id="UP000078358"/>
    </source>
</evidence>
<proteinExistence type="predicted"/>
<dbReference type="InterPro" id="IPR007670">
    <property type="entry name" value="DUF596"/>
</dbReference>
<comment type="caution">
    <text evidence="1">The sequence shown here is derived from an EMBL/GenBank/DDBJ whole genome shotgun (WGS) entry which is preliminary data.</text>
</comment>
<dbReference type="AlphaFoldDB" id="A0A179CZR2"/>
<reference evidence="1 2" key="1">
    <citation type="submission" date="2014-01" db="EMBL/GenBank/DDBJ databases">
        <authorList>
            <person name="Zuccon D."/>
        </authorList>
    </citation>
    <scope>NUCLEOTIDE SEQUENCE [LARGE SCALE GENOMIC DNA]</scope>
    <source>
        <strain evidence="1 2">Y31</strain>
    </source>
</reference>
<evidence type="ECO:0000313" key="1">
    <source>
        <dbReference type="EMBL" id="OAQ15383.1"/>
    </source>
</evidence>
<dbReference type="Pfam" id="PF04591">
    <property type="entry name" value="DUF596"/>
    <property type="match status" value="1"/>
</dbReference>